<evidence type="ECO:0000256" key="9">
    <source>
        <dbReference type="ARBA" id="ARBA00023002"/>
    </source>
</evidence>
<keyword evidence="11 14" id="KW-0503">Monooxygenase</keyword>
<dbReference type="GO" id="GO:0004497">
    <property type="term" value="F:monooxygenase activity"/>
    <property type="evidence" value="ECO:0007669"/>
    <property type="project" value="UniProtKB-KW"/>
</dbReference>
<evidence type="ECO:0000313" key="17">
    <source>
        <dbReference type="RefSeq" id="XP_018336207.1"/>
    </source>
</evidence>
<dbReference type="PRINTS" id="PR00385">
    <property type="entry name" value="P450"/>
</dbReference>
<comment type="cofactor">
    <cofactor evidence="1 13">
        <name>heme</name>
        <dbReference type="ChEBI" id="CHEBI:30413"/>
    </cofactor>
</comment>
<proteinExistence type="inferred from homology"/>
<dbReference type="PANTHER" id="PTHR24292">
    <property type="entry name" value="CYTOCHROME P450"/>
    <property type="match status" value="1"/>
</dbReference>
<dbReference type="KEGG" id="apln:108744789"/>
<dbReference type="STRING" id="224129.A0A1W4XTT6"/>
<dbReference type="OrthoDB" id="2789670at2759"/>
<dbReference type="GO" id="GO:0016705">
    <property type="term" value="F:oxidoreductase activity, acting on paired donors, with incorporation or reduction of molecular oxygen"/>
    <property type="evidence" value="ECO:0007669"/>
    <property type="project" value="InterPro"/>
</dbReference>
<dbReference type="FunFam" id="1.10.630.10:FF:000042">
    <property type="entry name" value="Cytochrome P450"/>
    <property type="match status" value="1"/>
</dbReference>
<dbReference type="RefSeq" id="XP_018336207.1">
    <property type="nucleotide sequence ID" value="XM_018480705.2"/>
</dbReference>
<evidence type="ECO:0000256" key="7">
    <source>
        <dbReference type="ARBA" id="ARBA00022824"/>
    </source>
</evidence>
<evidence type="ECO:0000256" key="10">
    <source>
        <dbReference type="ARBA" id="ARBA00023004"/>
    </source>
</evidence>
<feature type="compositionally biased region" description="Acidic residues" evidence="15">
    <location>
        <begin position="286"/>
        <end position="301"/>
    </location>
</feature>
<feature type="binding site" description="axial binding residue" evidence="13">
    <location>
        <position position="471"/>
    </location>
    <ligand>
        <name>heme</name>
        <dbReference type="ChEBI" id="CHEBI:30413"/>
    </ligand>
    <ligandPart>
        <name>Fe</name>
        <dbReference type="ChEBI" id="CHEBI:18248"/>
    </ligandPart>
</feature>
<dbReference type="InterPro" id="IPR002401">
    <property type="entry name" value="Cyt_P450_E_grp-I"/>
</dbReference>
<gene>
    <name evidence="17" type="primary">LOC108744789</name>
</gene>
<dbReference type="PROSITE" id="PS00086">
    <property type="entry name" value="CYTOCHROME_P450"/>
    <property type="match status" value="1"/>
</dbReference>
<organism evidence="16 17">
    <name type="scientific">Agrilus planipennis</name>
    <name type="common">Emerald ash borer</name>
    <name type="synonym">Agrilus marcopoli</name>
    <dbReference type="NCBI Taxonomy" id="224129"/>
    <lineage>
        <taxon>Eukaryota</taxon>
        <taxon>Metazoa</taxon>
        <taxon>Ecdysozoa</taxon>
        <taxon>Arthropoda</taxon>
        <taxon>Hexapoda</taxon>
        <taxon>Insecta</taxon>
        <taxon>Pterygota</taxon>
        <taxon>Neoptera</taxon>
        <taxon>Endopterygota</taxon>
        <taxon>Coleoptera</taxon>
        <taxon>Polyphaga</taxon>
        <taxon>Elateriformia</taxon>
        <taxon>Buprestoidea</taxon>
        <taxon>Buprestidae</taxon>
        <taxon>Agrilinae</taxon>
        <taxon>Agrilus</taxon>
    </lineage>
</organism>
<dbReference type="Proteomes" id="UP000192223">
    <property type="component" value="Unplaced"/>
</dbReference>
<evidence type="ECO:0000313" key="16">
    <source>
        <dbReference type="Proteomes" id="UP000192223"/>
    </source>
</evidence>
<evidence type="ECO:0000256" key="14">
    <source>
        <dbReference type="RuleBase" id="RU000461"/>
    </source>
</evidence>
<dbReference type="Pfam" id="PF00067">
    <property type="entry name" value="p450"/>
    <property type="match status" value="1"/>
</dbReference>
<dbReference type="InterPro" id="IPR036396">
    <property type="entry name" value="Cyt_P450_sf"/>
</dbReference>
<dbReference type="GO" id="GO:0020037">
    <property type="term" value="F:heme binding"/>
    <property type="evidence" value="ECO:0007669"/>
    <property type="project" value="InterPro"/>
</dbReference>
<dbReference type="GO" id="GO:0005506">
    <property type="term" value="F:iron ion binding"/>
    <property type="evidence" value="ECO:0007669"/>
    <property type="project" value="InterPro"/>
</dbReference>
<dbReference type="GO" id="GO:0005789">
    <property type="term" value="C:endoplasmic reticulum membrane"/>
    <property type="evidence" value="ECO:0007669"/>
    <property type="project" value="UniProtKB-SubCell"/>
</dbReference>
<name>A0A1W4XTT6_AGRPL</name>
<dbReference type="InterPro" id="IPR017972">
    <property type="entry name" value="Cyt_P450_CS"/>
</dbReference>
<dbReference type="CDD" id="cd11056">
    <property type="entry name" value="CYP6-like"/>
    <property type="match status" value="1"/>
</dbReference>
<keyword evidence="8" id="KW-0492">Microsome</keyword>
<evidence type="ECO:0000256" key="6">
    <source>
        <dbReference type="ARBA" id="ARBA00022723"/>
    </source>
</evidence>
<evidence type="ECO:0000256" key="1">
    <source>
        <dbReference type="ARBA" id="ARBA00001971"/>
    </source>
</evidence>
<evidence type="ECO:0000256" key="4">
    <source>
        <dbReference type="ARBA" id="ARBA00010617"/>
    </source>
</evidence>
<comment type="subcellular location">
    <subcellularLocation>
        <location evidence="3">Endoplasmic reticulum membrane</location>
        <topology evidence="3">Peripheral membrane protein</topology>
    </subcellularLocation>
    <subcellularLocation>
        <location evidence="2">Microsome membrane</location>
        <topology evidence="2">Peripheral membrane protein</topology>
    </subcellularLocation>
</comment>
<comment type="similarity">
    <text evidence="4 14">Belongs to the cytochrome P450 family.</text>
</comment>
<dbReference type="InterPro" id="IPR050476">
    <property type="entry name" value="Insect_CytP450_Detox"/>
</dbReference>
<dbReference type="PRINTS" id="PR00463">
    <property type="entry name" value="EP450I"/>
</dbReference>
<keyword evidence="12" id="KW-0472">Membrane</keyword>
<dbReference type="Gene3D" id="1.10.630.10">
    <property type="entry name" value="Cytochrome P450"/>
    <property type="match status" value="1"/>
</dbReference>
<dbReference type="InterPro" id="IPR001128">
    <property type="entry name" value="Cyt_P450"/>
</dbReference>
<feature type="region of interest" description="Disordered" evidence="15">
    <location>
        <begin position="280"/>
        <end position="306"/>
    </location>
</feature>
<sequence length="533" mass="61579">MFLLIIAAVFALFLYFLYFKPLWHWKSKDVPFTNPVPVFGNMGKAIFRKEHMMTIVKNIYDKFPDSPCVGFINFQQPILIIRDPELIRKIAIKDFDVFPGHNAIASDDVDPLLSKNLFSIQDTQRWRHLRSTLSPSFTANKLRLMFDLMQECAKNFANYYLQQNDEVIEVDMKDACGRFATDVIATSAFGIKNDSLQNRNNEFYLMGKDFIDFTGLRAIKLFLFGSAPKLMKILRIGIFNKEVTDFFQNIVSGNIKMREEQNIVRPDMINLLLEARKGKSKNENTDPADAEAEAFESEEESERTQKDATWQMEITDQDITAQALIFFLGGFETTSTIMSFAFAELAVNPNVQKKLNEEINGVFERTGGKVKYEDIQQMKYMDMVTSETLRKWSGLTDRKAVKSYTIYQGNGKQPLKVEKDDMIWIPMYAIHRDSKYYPDPEIFDPERFSDERKHEIKPFTYLPFGTGPRNCIGMRFALLEVKIALFNILLHFEVVPTGKVKIPLQLDKAQFSPYLDGGFIFGLKKKKAKDKKL</sequence>
<evidence type="ECO:0000256" key="2">
    <source>
        <dbReference type="ARBA" id="ARBA00004174"/>
    </source>
</evidence>
<evidence type="ECO:0000256" key="13">
    <source>
        <dbReference type="PIRSR" id="PIRSR602401-1"/>
    </source>
</evidence>
<keyword evidence="6 13" id="KW-0479">Metal-binding</keyword>
<keyword evidence="5 13" id="KW-0349">Heme</keyword>
<keyword evidence="16" id="KW-1185">Reference proteome</keyword>
<dbReference type="SUPFAM" id="SSF48264">
    <property type="entry name" value="Cytochrome P450"/>
    <property type="match status" value="1"/>
</dbReference>
<keyword evidence="10 13" id="KW-0408">Iron</keyword>
<protein>
    <submittedName>
        <fullName evidence="17">Cytochrome P450 9e2-like</fullName>
    </submittedName>
</protein>
<dbReference type="InParanoid" id="A0A1W4XTT6"/>
<evidence type="ECO:0000256" key="12">
    <source>
        <dbReference type="ARBA" id="ARBA00023136"/>
    </source>
</evidence>
<dbReference type="AlphaFoldDB" id="A0A1W4XTT6"/>
<keyword evidence="9 14" id="KW-0560">Oxidoreductase</keyword>
<reference evidence="17" key="1">
    <citation type="submission" date="2025-08" db="UniProtKB">
        <authorList>
            <consortium name="RefSeq"/>
        </authorList>
    </citation>
    <scope>IDENTIFICATION</scope>
    <source>
        <tissue evidence="17">Entire body</tissue>
    </source>
</reference>
<evidence type="ECO:0000256" key="3">
    <source>
        <dbReference type="ARBA" id="ARBA00004406"/>
    </source>
</evidence>
<evidence type="ECO:0000256" key="8">
    <source>
        <dbReference type="ARBA" id="ARBA00022848"/>
    </source>
</evidence>
<evidence type="ECO:0000256" key="11">
    <source>
        <dbReference type="ARBA" id="ARBA00023033"/>
    </source>
</evidence>
<accession>A0A1W4XTT6</accession>
<evidence type="ECO:0000256" key="5">
    <source>
        <dbReference type="ARBA" id="ARBA00022617"/>
    </source>
</evidence>
<dbReference type="FunCoup" id="A0A1W4XTT6">
    <property type="interactions" value="54"/>
</dbReference>
<evidence type="ECO:0000256" key="15">
    <source>
        <dbReference type="SAM" id="MobiDB-lite"/>
    </source>
</evidence>
<dbReference type="PANTHER" id="PTHR24292:SF54">
    <property type="entry name" value="CYP9F3-RELATED"/>
    <property type="match status" value="1"/>
</dbReference>
<dbReference type="GeneID" id="108744789"/>
<keyword evidence="7" id="KW-0256">Endoplasmic reticulum</keyword>